<keyword evidence="2" id="KW-0732">Signal</keyword>
<accession>A0A5S4F912</accession>
<evidence type="ECO:0008006" key="5">
    <source>
        <dbReference type="Google" id="ProtNLM"/>
    </source>
</evidence>
<dbReference type="InterPro" id="IPR038404">
    <property type="entry name" value="TRAP_DctP_sf"/>
</dbReference>
<gene>
    <name evidence="3" type="ORF">ETD86_30990</name>
</gene>
<evidence type="ECO:0000256" key="1">
    <source>
        <dbReference type="SAM" id="MobiDB-lite"/>
    </source>
</evidence>
<dbReference type="Gene3D" id="3.40.190.170">
    <property type="entry name" value="Bacterial extracellular solute-binding protein, family 7"/>
    <property type="match status" value="1"/>
</dbReference>
<dbReference type="AlphaFoldDB" id="A0A5S4F912"/>
<feature type="chain" id="PRO_5024433648" description="TRAP transporter substrate-binding protein" evidence="2">
    <location>
        <begin position="48"/>
        <end position="371"/>
    </location>
</feature>
<evidence type="ECO:0000313" key="3">
    <source>
        <dbReference type="EMBL" id="TMR13288.1"/>
    </source>
</evidence>
<evidence type="ECO:0000313" key="4">
    <source>
        <dbReference type="Proteomes" id="UP000309128"/>
    </source>
</evidence>
<dbReference type="EMBL" id="VCKY01000123">
    <property type="protein sequence ID" value="TMR13288.1"/>
    <property type="molecule type" value="Genomic_DNA"/>
</dbReference>
<organism evidence="3 4">
    <name type="scientific">Nonomuraea turkmeniaca</name>
    <dbReference type="NCBI Taxonomy" id="103838"/>
    <lineage>
        <taxon>Bacteria</taxon>
        <taxon>Bacillati</taxon>
        <taxon>Actinomycetota</taxon>
        <taxon>Actinomycetes</taxon>
        <taxon>Streptosporangiales</taxon>
        <taxon>Streptosporangiaceae</taxon>
        <taxon>Nonomuraea</taxon>
    </lineage>
</organism>
<feature type="compositionally biased region" description="Basic residues" evidence="1">
    <location>
        <begin position="11"/>
        <end position="21"/>
    </location>
</feature>
<comment type="caution">
    <text evidence="3">The sequence shown here is derived from an EMBL/GenBank/DDBJ whole genome shotgun (WGS) entry which is preliminary data.</text>
</comment>
<dbReference type="Proteomes" id="UP000309128">
    <property type="component" value="Unassembled WGS sequence"/>
</dbReference>
<feature type="signal peptide" evidence="2">
    <location>
        <begin position="1"/>
        <end position="47"/>
    </location>
</feature>
<keyword evidence="4" id="KW-1185">Reference proteome</keyword>
<sequence>MRRGTTGAYPRRGRSRRPGGRSVMLRRKTVALACALLVLTGCGPAGKADGTGTPEPVVLTMVSIRDAAEVEDFVAQVDRLSGGTVRIEATHRWHANDPESEADLVREVRAGTHTLGVVGARVWHGLGVRSFDALLAPLEIRDLALERAVLGDAELTSRMLEGPAALGLEGIGILPGPLRKPAGVERRFLGPADYKGAGIAISAGEVAARSLAALGAAAVPYAFEGAPVDRFDGVELQIAAVRGNQYDGALRSLTADVSLWPRPLTILAGSNALTPDQRDLLRRAAVAALPKSIEFIRSFEQQAIGVLCGRDAMKLVIAGPERVRELRAALAPVYTWLEEDRRTRDLLARIRVLRDSTPAEPAPACPARSKD</sequence>
<dbReference type="OrthoDB" id="4847419at2"/>
<reference evidence="3 4" key="1">
    <citation type="submission" date="2019-05" db="EMBL/GenBank/DDBJ databases">
        <title>Draft genome sequence of Nonomuraea turkmeniaca DSM 43926.</title>
        <authorList>
            <person name="Saricaoglu S."/>
            <person name="Isik K."/>
        </authorList>
    </citation>
    <scope>NUCLEOTIDE SEQUENCE [LARGE SCALE GENOMIC DNA]</scope>
    <source>
        <strain evidence="3 4">DSM 43926</strain>
    </source>
</reference>
<feature type="region of interest" description="Disordered" evidence="1">
    <location>
        <begin position="1"/>
        <end position="21"/>
    </location>
</feature>
<proteinExistence type="predicted"/>
<name>A0A5S4F912_9ACTN</name>
<evidence type="ECO:0000256" key="2">
    <source>
        <dbReference type="SAM" id="SignalP"/>
    </source>
</evidence>
<protein>
    <recommendedName>
        <fullName evidence="5">TRAP transporter substrate-binding protein</fullName>
    </recommendedName>
</protein>